<dbReference type="AlphaFoldDB" id="A0A916SMS4"/>
<keyword evidence="6" id="KW-1185">Reference proteome</keyword>
<keyword evidence="3" id="KW-0479">Metal-binding</keyword>
<sequence>MAAPELIIFDCDGVLVDSEIIAARVESELLTDAGYAIEPDEIAERFSGLTWPSILLLVEREAGIPISASLIDKSDRILDERLANEVEAVEGIAKVVSALKLPKCICSNSSTKRLELMLKRTGLYDLFAPDIFAAGEVGTKKGKPAPDVFLYAAEKFGVDPKNVIVIEDSVHGIHGARAAGMRVIGFTGGAHTYPGHADRLTEAGAETVINRHKDLPAVIEAMAEWSEAI</sequence>
<dbReference type="Proteomes" id="UP000646478">
    <property type="component" value="Unassembled WGS sequence"/>
</dbReference>
<name>A0A916SMS4_9HYPH</name>
<evidence type="ECO:0000256" key="3">
    <source>
        <dbReference type="ARBA" id="ARBA00022723"/>
    </source>
</evidence>
<dbReference type="InterPro" id="IPR006439">
    <property type="entry name" value="HAD-SF_hydro_IA"/>
</dbReference>
<evidence type="ECO:0000256" key="2">
    <source>
        <dbReference type="ARBA" id="ARBA00006171"/>
    </source>
</evidence>
<keyword evidence="4" id="KW-0460">Magnesium</keyword>
<evidence type="ECO:0000256" key="4">
    <source>
        <dbReference type="ARBA" id="ARBA00022842"/>
    </source>
</evidence>
<dbReference type="InterPro" id="IPR051600">
    <property type="entry name" value="Beta-PGM-like"/>
</dbReference>
<dbReference type="PANTHER" id="PTHR46193">
    <property type="entry name" value="6-PHOSPHOGLUCONATE PHOSPHATASE"/>
    <property type="match status" value="1"/>
</dbReference>
<comment type="caution">
    <text evidence="5">The sequence shown here is derived from an EMBL/GenBank/DDBJ whole genome shotgun (WGS) entry which is preliminary data.</text>
</comment>
<reference evidence="5" key="2">
    <citation type="submission" date="2020-09" db="EMBL/GenBank/DDBJ databases">
        <authorList>
            <person name="Sun Q."/>
            <person name="Zhou Y."/>
        </authorList>
    </citation>
    <scope>NUCLEOTIDE SEQUENCE</scope>
    <source>
        <strain evidence="5">CGMCC 1.15082</strain>
    </source>
</reference>
<protein>
    <submittedName>
        <fullName evidence="5">Haloacid dehalogenase</fullName>
    </submittedName>
</protein>
<dbReference type="SUPFAM" id="SSF56784">
    <property type="entry name" value="HAD-like"/>
    <property type="match status" value="1"/>
</dbReference>
<dbReference type="Gene3D" id="1.10.150.240">
    <property type="entry name" value="Putative phosphatase, domain 2"/>
    <property type="match status" value="1"/>
</dbReference>
<dbReference type="SFLD" id="SFLDG01135">
    <property type="entry name" value="C1.5.6:_HAD__Beta-PGM__Phospha"/>
    <property type="match status" value="1"/>
</dbReference>
<dbReference type="PANTHER" id="PTHR46193:SF10">
    <property type="entry name" value="6-PHOSPHOGLUCONATE PHOSPHATASE"/>
    <property type="match status" value="1"/>
</dbReference>
<dbReference type="Pfam" id="PF00702">
    <property type="entry name" value="Hydrolase"/>
    <property type="match status" value="1"/>
</dbReference>
<dbReference type="SFLD" id="SFLDS00003">
    <property type="entry name" value="Haloacid_Dehalogenase"/>
    <property type="match status" value="1"/>
</dbReference>
<dbReference type="NCBIfam" id="TIGR01509">
    <property type="entry name" value="HAD-SF-IA-v3"/>
    <property type="match status" value="1"/>
</dbReference>
<comment type="cofactor">
    <cofactor evidence="1">
        <name>Mg(2+)</name>
        <dbReference type="ChEBI" id="CHEBI:18420"/>
    </cofactor>
</comment>
<dbReference type="InterPro" id="IPR023198">
    <property type="entry name" value="PGP-like_dom2"/>
</dbReference>
<dbReference type="EMBL" id="BMHH01000023">
    <property type="protein sequence ID" value="GGB07805.1"/>
    <property type="molecule type" value="Genomic_DNA"/>
</dbReference>
<dbReference type="SFLD" id="SFLDG01129">
    <property type="entry name" value="C1.5:_HAD__Beta-PGM__Phosphata"/>
    <property type="match status" value="1"/>
</dbReference>
<organism evidence="5 6">
    <name type="scientific">Brucella endophytica</name>
    <dbReference type="NCBI Taxonomy" id="1963359"/>
    <lineage>
        <taxon>Bacteria</taxon>
        <taxon>Pseudomonadati</taxon>
        <taxon>Pseudomonadota</taxon>
        <taxon>Alphaproteobacteria</taxon>
        <taxon>Hyphomicrobiales</taxon>
        <taxon>Brucellaceae</taxon>
        <taxon>Brucella/Ochrobactrum group</taxon>
        <taxon>Brucella</taxon>
    </lineage>
</organism>
<comment type="similarity">
    <text evidence="2">Belongs to the HAD-like hydrolase superfamily. CbbY/CbbZ/Gph/YieH family.</text>
</comment>
<dbReference type="GO" id="GO:0003824">
    <property type="term" value="F:catalytic activity"/>
    <property type="evidence" value="ECO:0007669"/>
    <property type="project" value="UniProtKB-ARBA"/>
</dbReference>
<dbReference type="Gene3D" id="3.40.50.1000">
    <property type="entry name" value="HAD superfamily/HAD-like"/>
    <property type="match status" value="1"/>
</dbReference>
<gene>
    <name evidence="5" type="ORF">GCM10011491_39800</name>
</gene>
<dbReference type="RefSeq" id="WP_188825939.1">
    <property type="nucleotide sequence ID" value="NZ_BMHH01000023.1"/>
</dbReference>
<proteinExistence type="inferred from homology"/>
<evidence type="ECO:0000256" key="1">
    <source>
        <dbReference type="ARBA" id="ARBA00001946"/>
    </source>
</evidence>
<accession>A0A916SMS4</accession>
<dbReference type="InterPro" id="IPR023214">
    <property type="entry name" value="HAD_sf"/>
</dbReference>
<dbReference type="InterPro" id="IPR036412">
    <property type="entry name" value="HAD-like_sf"/>
</dbReference>
<evidence type="ECO:0000313" key="6">
    <source>
        <dbReference type="Proteomes" id="UP000646478"/>
    </source>
</evidence>
<dbReference type="GO" id="GO:0046872">
    <property type="term" value="F:metal ion binding"/>
    <property type="evidence" value="ECO:0007669"/>
    <property type="project" value="UniProtKB-KW"/>
</dbReference>
<reference evidence="5" key="1">
    <citation type="journal article" date="2014" name="Int. J. Syst. Evol. Microbiol.">
        <title>Complete genome sequence of Corynebacterium casei LMG S-19264T (=DSM 44701T), isolated from a smear-ripened cheese.</title>
        <authorList>
            <consortium name="US DOE Joint Genome Institute (JGI-PGF)"/>
            <person name="Walter F."/>
            <person name="Albersmeier A."/>
            <person name="Kalinowski J."/>
            <person name="Ruckert C."/>
        </authorList>
    </citation>
    <scope>NUCLEOTIDE SEQUENCE</scope>
    <source>
        <strain evidence="5">CGMCC 1.15082</strain>
    </source>
</reference>
<dbReference type="NCBIfam" id="TIGR01549">
    <property type="entry name" value="HAD-SF-IA-v1"/>
    <property type="match status" value="1"/>
</dbReference>
<evidence type="ECO:0000313" key="5">
    <source>
        <dbReference type="EMBL" id="GGB07805.1"/>
    </source>
</evidence>
<dbReference type="CDD" id="cd07526">
    <property type="entry name" value="HAD_BPGM_like"/>
    <property type="match status" value="1"/>
</dbReference>